<dbReference type="AlphaFoldDB" id="A0A1T1DU15"/>
<keyword evidence="4" id="KW-1133">Transmembrane helix</keyword>
<keyword evidence="4" id="KW-0472">Membrane</keyword>
<feature type="transmembrane region" description="Helical" evidence="4">
    <location>
        <begin position="103"/>
        <end position="122"/>
    </location>
</feature>
<reference evidence="6 7" key="1">
    <citation type="submission" date="2017-02" db="EMBL/GenBank/DDBJ databases">
        <title>Comparative genomic analysis of Brazilian Leptospira kirschneri strains of different serogroups.</title>
        <authorList>
            <person name="Moreno L.Z."/>
            <person name="Miraglia F."/>
            <person name="Kremer F.S."/>
            <person name="Eslabao M.R."/>
            <person name="Lilenbaum W."/>
            <person name="Dellagostin O.A."/>
            <person name="Moreno A.M."/>
        </authorList>
    </citation>
    <scope>NUCLEOTIDE SEQUENCE [LARGE SCALE GENOMIC DNA]</scope>
    <source>
        <strain evidence="6 7">M110/06</strain>
    </source>
</reference>
<dbReference type="SUPFAM" id="SSF46689">
    <property type="entry name" value="Homeodomain-like"/>
    <property type="match status" value="1"/>
</dbReference>
<dbReference type="PANTHER" id="PTHR43280:SF29">
    <property type="entry name" value="ARAC-FAMILY TRANSCRIPTIONAL REGULATOR"/>
    <property type="match status" value="1"/>
</dbReference>
<dbReference type="RefSeq" id="WP_082292857.1">
    <property type="nucleotide sequence ID" value="NZ_MVIT01000055.1"/>
</dbReference>
<evidence type="ECO:0000256" key="3">
    <source>
        <dbReference type="ARBA" id="ARBA00023163"/>
    </source>
</evidence>
<dbReference type="PROSITE" id="PS01124">
    <property type="entry name" value="HTH_ARAC_FAMILY_2"/>
    <property type="match status" value="1"/>
</dbReference>
<feature type="transmembrane region" description="Helical" evidence="4">
    <location>
        <begin position="128"/>
        <end position="152"/>
    </location>
</feature>
<gene>
    <name evidence="6" type="ORF">B1J93_06635</name>
</gene>
<feature type="transmembrane region" description="Helical" evidence="4">
    <location>
        <begin position="191"/>
        <end position="207"/>
    </location>
</feature>
<keyword evidence="4" id="KW-0812">Transmembrane</keyword>
<dbReference type="GO" id="GO:0003700">
    <property type="term" value="F:DNA-binding transcription factor activity"/>
    <property type="evidence" value="ECO:0007669"/>
    <property type="project" value="InterPro"/>
</dbReference>
<dbReference type="InterPro" id="IPR009057">
    <property type="entry name" value="Homeodomain-like_sf"/>
</dbReference>
<organism evidence="6 7">
    <name type="scientific">Leptospira kirschneri serovar Pomona</name>
    <dbReference type="NCBI Taxonomy" id="561005"/>
    <lineage>
        <taxon>Bacteria</taxon>
        <taxon>Pseudomonadati</taxon>
        <taxon>Spirochaetota</taxon>
        <taxon>Spirochaetia</taxon>
        <taxon>Leptospirales</taxon>
        <taxon>Leptospiraceae</taxon>
        <taxon>Leptospira</taxon>
    </lineage>
</organism>
<dbReference type="InterPro" id="IPR018060">
    <property type="entry name" value="HTH_AraC"/>
</dbReference>
<dbReference type="PANTHER" id="PTHR43280">
    <property type="entry name" value="ARAC-FAMILY TRANSCRIPTIONAL REGULATOR"/>
    <property type="match status" value="1"/>
</dbReference>
<accession>A0A1T1DU15</accession>
<feature type="transmembrane region" description="Helical" evidence="4">
    <location>
        <begin position="70"/>
        <end position="91"/>
    </location>
</feature>
<dbReference type="Pfam" id="PF12833">
    <property type="entry name" value="HTH_18"/>
    <property type="match status" value="1"/>
</dbReference>
<protein>
    <submittedName>
        <fullName evidence="6">AraC family transcriptional regulator</fullName>
    </submittedName>
</protein>
<dbReference type="SMART" id="SM00342">
    <property type="entry name" value="HTH_ARAC"/>
    <property type="match status" value="1"/>
</dbReference>
<sequence>MNAYIENFLNRVHSSKILSNFEYKVFLKSSLQKWFEKNIFSTFLVFFGLYLAIWNQTIPEISTSGDLYKFKLISIICGISIYSFLLLRLIILGIFEIQISYHYILKNAIIAIILSFTFLMYFEKPFFMMITGEVFCFGICIYTLLESGYLIFSRPYKKEYYFLFPILGGIGFGVLGNFIGTTFYNFEWNSISYYFYAFFIFTLYLLKRKIRIQTEAKTSQNSVLILNSETQEIIEQPCSVLEDGTLELIEPLEEKNLLKEDDLKRAEERINGFIREKLYADDSIRLIDLSAYLGVSLHQASFYLNKYKNMGFSDFINQNRMNDAIRLLVEKKNMNLLDIAFECGFNSYTSFHRACRKWTGYSPKGLRKNATQSNGFNYEHFQISINLQKVEILSKNSESNELNTAVV</sequence>
<dbReference type="GO" id="GO:0043565">
    <property type="term" value="F:sequence-specific DNA binding"/>
    <property type="evidence" value="ECO:0007669"/>
    <property type="project" value="InterPro"/>
</dbReference>
<dbReference type="Proteomes" id="UP000191008">
    <property type="component" value="Unassembled WGS sequence"/>
</dbReference>
<evidence type="ECO:0000256" key="4">
    <source>
        <dbReference type="SAM" id="Phobius"/>
    </source>
</evidence>
<evidence type="ECO:0000256" key="2">
    <source>
        <dbReference type="ARBA" id="ARBA00023125"/>
    </source>
</evidence>
<keyword evidence="1" id="KW-0805">Transcription regulation</keyword>
<comment type="caution">
    <text evidence="6">The sequence shown here is derived from an EMBL/GenBank/DDBJ whole genome shotgun (WGS) entry which is preliminary data.</text>
</comment>
<dbReference type="Gene3D" id="1.10.10.60">
    <property type="entry name" value="Homeodomain-like"/>
    <property type="match status" value="1"/>
</dbReference>
<feature type="transmembrane region" description="Helical" evidence="4">
    <location>
        <begin position="38"/>
        <end position="58"/>
    </location>
</feature>
<feature type="transmembrane region" description="Helical" evidence="4">
    <location>
        <begin position="159"/>
        <end position="179"/>
    </location>
</feature>
<dbReference type="EMBL" id="MVIT01000055">
    <property type="protein sequence ID" value="OOV44133.1"/>
    <property type="molecule type" value="Genomic_DNA"/>
</dbReference>
<keyword evidence="3" id="KW-0804">Transcription</keyword>
<evidence type="ECO:0000256" key="1">
    <source>
        <dbReference type="ARBA" id="ARBA00023015"/>
    </source>
</evidence>
<proteinExistence type="predicted"/>
<feature type="domain" description="HTH araC/xylS-type" evidence="5">
    <location>
        <begin position="268"/>
        <end position="369"/>
    </location>
</feature>
<keyword evidence="2" id="KW-0238">DNA-binding</keyword>
<name>A0A1T1DU15_9LEPT</name>
<evidence type="ECO:0000259" key="5">
    <source>
        <dbReference type="PROSITE" id="PS01124"/>
    </source>
</evidence>
<evidence type="ECO:0000313" key="6">
    <source>
        <dbReference type="EMBL" id="OOV44133.1"/>
    </source>
</evidence>
<evidence type="ECO:0000313" key="7">
    <source>
        <dbReference type="Proteomes" id="UP000191008"/>
    </source>
</evidence>